<feature type="domain" description="Retrotransposon gag" evidence="2">
    <location>
        <begin position="214"/>
        <end position="305"/>
    </location>
</feature>
<sequence length="493" mass="55573">MAKRNARTAEGSALGGHTEPARSHSLVDVPLTAEVALAPVAALEGRVRQMEEQQTEMLALLRNMGAPPVPSMPPAPANPPLQPNPERVQEEPEDYSDAANSTYPAQRGVRAVHLPHHLADDIHPPPLERFTREEIREVIAEEYRQAGRRDFQAHRPLCQGSPLTPQILDHPIPHGFKLPNIETFDGTYDPLEHVNHFTTIMRIYNAPDQLLCQVFPTTLKGQARTWFHSLRAGTITNFAELTRQFTDQFIANRRIIRDPSHLSGIRQNEGESLRDFFRRFTSEARQIPGVDPELLRGVFLGGLRPSGFYSALMRETVPSYPELVHRVEAQIAADEAIEAHRQQFGGGQKRRKEEEPTLTRQEERCQSERRRSSRQRDLPRNGGQHPFQEYTPLNTTRTNVMYAIQNDPAFQRPRASRPNPKADQTRYCEFHRATGHNTEECAGLKDEIERLVRQGLLGRFLQGQAQIQAQGSGGGRQVIGNIETIVGSPAMNT</sequence>
<comment type="caution">
    <text evidence="3">The sequence shown here is derived from an EMBL/GenBank/DDBJ whole genome shotgun (WGS) entry which is preliminary data.</text>
</comment>
<feature type="compositionally biased region" description="Basic and acidic residues" evidence="1">
    <location>
        <begin position="351"/>
        <end position="379"/>
    </location>
</feature>
<dbReference type="InterPro" id="IPR005162">
    <property type="entry name" value="Retrotrans_gag_dom"/>
</dbReference>
<keyword evidence="4" id="KW-1185">Reference proteome</keyword>
<feature type="region of interest" description="Disordered" evidence="1">
    <location>
        <begin position="1"/>
        <end position="26"/>
    </location>
</feature>
<feature type="region of interest" description="Disordered" evidence="1">
    <location>
        <begin position="64"/>
        <end position="99"/>
    </location>
</feature>
<organism evidence="3 4">
    <name type="scientific">Platanthera zijinensis</name>
    <dbReference type="NCBI Taxonomy" id="2320716"/>
    <lineage>
        <taxon>Eukaryota</taxon>
        <taxon>Viridiplantae</taxon>
        <taxon>Streptophyta</taxon>
        <taxon>Embryophyta</taxon>
        <taxon>Tracheophyta</taxon>
        <taxon>Spermatophyta</taxon>
        <taxon>Magnoliopsida</taxon>
        <taxon>Liliopsida</taxon>
        <taxon>Asparagales</taxon>
        <taxon>Orchidaceae</taxon>
        <taxon>Orchidoideae</taxon>
        <taxon>Orchideae</taxon>
        <taxon>Orchidinae</taxon>
        <taxon>Platanthera</taxon>
    </lineage>
</organism>
<gene>
    <name evidence="3" type="ORF">KSP39_PZI009653</name>
</gene>
<name>A0AAP0BLX1_9ASPA</name>
<feature type="region of interest" description="Disordered" evidence="1">
    <location>
        <begin position="341"/>
        <end position="395"/>
    </location>
</feature>
<dbReference type="PANTHER" id="PTHR33223:SF10">
    <property type="entry name" value="AMINOTRANSFERASE-LIKE PLANT MOBILE DOMAIN-CONTAINING PROTEIN"/>
    <property type="match status" value="1"/>
</dbReference>
<proteinExistence type="predicted"/>
<reference evidence="3 4" key="1">
    <citation type="journal article" date="2022" name="Nat. Plants">
        <title>Genomes of leafy and leafless Platanthera orchids illuminate the evolution of mycoheterotrophy.</title>
        <authorList>
            <person name="Li M.H."/>
            <person name="Liu K.W."/>
            <person name="Li Z."/>
            <person name="Lu H.C."/>
            <person name="Ye Q.L."/>
            <person name="Zhang D."/>
            <person name="Wang J.Y."/>
            <person name="Li Y.F."/>
            <person name="Zhong Z.M."/>
            <person name="Liu X."/>
            <person name="Yu X."/>
            <person name="Liu D.K."/>
            <person name="Tu X.D."/>
            <person name="Liu B."/>
            <person name="Hao Y."/>
            <person name="Liao X.Y."/>
            <person name="Jiang Y.T."/>
            <person name="Sun W.H."/>
            <person name="Chen J."/>
            <person name="Chen Y.Q."/>
            <person name="Ai Y."/>
            <person name="Zhai J.W."/>
            <person name="Wu S.S."/>
            <person name="Zhou Z."/>
            <person name="Hsiao Y.Y."/>
            <person name="Wu W.L."/>
            <person name="Chen Y.Y."/>
            <person name="Lin Y.F."/>
            <person name="Hsu J.L."/>
            <person name="Li C.Y."/>
            <person name="Wang Z.W."/>
            <person name="Zhao X."/>
            <person name="Zhong W.Y."/>
            <person name="Ma X.K."/>
            <person name="Ma L."/>
            <person name="Huang J."/>
            <person name="Chen G.Z."/>
            <person name="Huang M.Z."/>
            <person name="Huang L."/>
            <person name="Peng D.H."/>
            <person name="Luo Y.B."/>
            <person name="Zou S.Q."/>
            <person name="Chen S.P."/>
            <person name="Lan S."/>
            <person name="Tsai W.C."/>
            <person name="Van de Peer Y."/>
            <person name="Liu Z.J."/>
        </authorList>
    </citation>
    <scope>NUCLEOTIDE SEQUENCE [LARGE SCALE GENOMIC DNA]</scope>
    <source>
        <strain evidence="3">Lor287</strain>
    </source>
</reference>
<dbReference type="Proteomes" id="UP001418222">
    <property type="component" value="Unassembled WGS sequence"/>
</dbReference>
<dbReference type="AlphaFoldDB" id="A0AAP0BLX1"/>
<evidence type="ECO:0000313" key="3">
    <source>
        <dbReference type="EMBL" id="KAK8942848.1"/>
    </source>
</evidence>
<protein>
    <recommendedName>
        <fullName evidence="2">Retrotransposon gag domain-containing protein</fullName>
    </recommendedName>
</protein>
<dbReference type="Pfam" id="PF03732">
    <property type="entry name" value="Retrotrans_gag"/>
    <property type="match status" value="1"/>
</dbReference>
<evidence type="ECO:0000313" key="4">
    <source>
        <dbReference type="Proteomes" id="UP001418222"/>
    </source>
</evidence>
<evidence type="ECO:0000256" key="1">
    <source>
        <dbReference type="SAM" id="MobiDB-lite"/>
    </source>
</evidence>
<evidence type="ECO:0000259" key="2">
    <source>
        <dbReference type="Pfam" id="PF03732"/>
    </source>
</evidence>
<dbReference type="PANTHER" id="PTHR33223">
    <property type="entry name" value="CCHC-TYPE DOMAIN-CONTAINING PROTEIN"/>
    <property type="match status" value="1"/>
</dbReference>
<accession>A0AAP0BLX1</accession>
<feature type="compositionally biased region" description="Pro residues" evidence="1">
    <location>
        <begin position="67"/>
        <end position="83"/>
    </location>
</feature>
<dbReference type="EMBL" id="JBBWWQ010000007">
    <property type="protein sequence ID" value="KAK8942848.1"/>
    <property type="molecule type" value="Genomic_DNA"/>
</dbReference>